<dbReference type="PANTHER" id="PTHR37984:SF5">
    <property type="entry name" value="PROTEIN NYNRIN-LIKE"/>
    <property type="match status" value="1"/>
</dbReference>
<evidence type="ECO:0000256" key="5">
    <source>
        <dbReference type="ARBA" id="ARBA00022759"/>
    </source>
</evidence>
<dbReference type="CDD" id="cd09274">
    <property type="entry name" value="RNase_HI_RT_Ty3"/>
    <property type="match status" value="1"/>
</dbReference>
<dbReference type="Gene3D" id="3.10.10.10">
    <property type="entry name" value="HIV Type 1 Reverse Transcriptase, subunit A, domain 1"/>
    <property type="match status" value="1"/>
</dbReference>
<dbReference type="Gene3D" id="2.40.70.10">
    <property type="entry name" value="Acid Proteases"/>
    <property type="match status" value="1"/>
</dbReference>
<evidence type="ECO:0000256" key="3">
    <source>
        <dbReference type="ARBA" id="ARBA00022695"/>
    </source>
</evidence>
<evidence type="ECO:0000313" key="9">
    <source>
        <dbReference type="EMBL" id="CAK1580741.1"/>
    </source>
</evidence>
<keyword evidence="2" id="KW-0808">Transferase</keyword>
<dbReference type="Gene3D" id="1.10.340.70">
    <property type="match status" value="1"/>
</dbReference>
<dbReference type="InterPro" id="IPR041588">
    <property type="entry name" value="Integrase_H2C2"/>
</dbReference>
<dbReference type="Gene3D" id="3.30.70.270">
    <property type="match status" value="2"/>
</dbReference>
<dbReference type="InterPro" id="IPR041373">
    <property type="entry name" value="RT_RNaseH"/>
</dbReference>
<evidence type="ECO:0000256" key="7">
    <source>
        <dbReference type="ARBA" id="ARBA00022918"/>
    </source>
</evidence>
<keyword evidence="10" id="KW-1185">Reference proteome</keyword>
<keyword evidence="4" id="KW-0540">Nuclease</keyword>
<keyword evidence="6" id="KW-0378">Hydrolase</keyword>
<evidence type="ECO:0000256" key="6">
    <source>
        <dbReference type="ARBA" id="ARBA00022801"/>
    </source>
</evidence>
<evidence type="ECO:0000259" key="8">
    <source>
        <dbReference type="PROSITE" id="PS50878"/>
    </source>
</evidence>
<dbReference type="PROSITE" id="PS00141">
    <property type="entry name" value="ASP_PROTEASE"/>
    <property type="match status" value="1"/>
</dbReference>
<dbReference type="PROSITE" id="PS50878">
    <property type="entry name" value="RT_POL"/>
    <property type="match status" value="1"/>
</dbReference>
<dbReference type="InterPro" id="IPR005162">
    <property type="entry name" value="Retrotrans_gag_dom"/>
</dbReference>
<dbReference type="GO" id="GO:0003964">
    <property type="term" value="F:RNA-directed DNA polymerase activity"/>
    <property type="evidence" value="ECO:0007669"/>
    <property type="project" value="UniProtKB-KW"/>
</dbReference>
<reference evidence="9 10" key="1">
    <citation type="submission" date="2023-11" db="EMBL/GenBank/DDBJ databases">
        <authorList>
            <person name="Hedman E."/>
            <person name="Englund M."/>
            <person name="Stromberg M."/>
            <person name="Nyberg Akerstrom W."/>
            <person name="Nylinder S."/>
            <person name="Jareborg N."/>
            <person name="Kallberg Y."/>
            <person name="Kronander E."/>
        </authorList>
    </citation>
    <scope>NUCLEOTIDE SEQUENCE [LARGE SCALE GENOMIC DNA]</scope>
</reference>
<feature type="domain" description="Reverse transcriptase" evidence="8">
    <location>
        <begin position="681"/>
        <end position="861"/>
    </location>
</feature>
<dbReference type="Pfam" id="PF00078">
    <property type="entry name" value="RVT_1"/>
    <property type="match status" value="1"/>
</dbReference>
<name>A0AAV1KG61_9NEOP</name>
<dbReference type="FunFam" id="3.30.70.270:FF:000020">
    <property type="entry name" value="Transposon Tf2-6 polyprotein-like Protein"/>
    <property type="match status" value="1"/>
</dbReference>
<dbReference type="PANTHER" id="PTHR37984">
    <property type="entry name" value="PROTEIN CBG26694"/>
    <property type="match status" value="1"/>
</dbReference>
<dbReference type="Pfam" id="PF17917">
    <property type="entry name" value="RT_RNaseH"/>
    <property type="match status" value="1"/>
</dbReference>
<dbReference type="CDD" id="cd01647">
    <property type="entry name" value="RT_LTR"/>
    <property type="match status" value="1"/>
</dbReference>
<sequence length="1241" mass="143074">MKRVIKYEFLNKAELEYEVKIRYEEPANTVLLLKKQVLRLVANSHPEDILTSPIPIEDDLSQIDSTLTYLDCKIKKILQGETKYLRLLETFINHVFYRLERIDTDLYPDFKAIFDTLKMKYDDITKQFESLTPAPTENDPPIDPTVTVDPTVTELPLVSQTSIQVHTPYPPPPPQSFSPTNVFKDLKRHTFNGKSCPRSFLQKLEEYCIARGLSKDLLISQAFEIFTDNALHWFRFKYNQNPNLTWNELSSLLIKDFGGFDYDHKLLEAIRNRTQGRDEPIVIYISIMSGMFSRLSKKLSETEQLEIILRNIRPCYSVFVALKDIDSIDSLLATCQNYEKFLDRDKQFKEPNVQQSPLISEFNYKHSSCSSSVDSPNSSNNSRSSPPLMNKFTSSYKYPSRQVNSLPQTKAPQESSFCVRCRKQGHSLNTCTQPRFFKKLTTDLKSNLNFDNDDWTNWIKTIQNFFSCYKISSTLYSKEQDLNRPFVNVKIYNLTLSGLLDSGSSVTILGNNSHLEILKLGCKLFKSDLITVSTANNQKVNSLGYFDLPVHFNNQTHLIKAYVFPEIFPSLILGIDFWRKFNLLPSVLSSLNFTESKCSAIETKDTKVLPYEHLTPNQKNIANDIIQRFKTISFEEKGILGCTHLITHKIDTGDSLPIKQRCYRLSPEKQKALINEVDKMLRWNVIEQCESPWLSPVLITPKKNGEWRFCVDSRKLNSVTRRDAYSLPLISEILDNLRNAKYLSSIDIAKAFWEIPLNPADKDKTAFYVPGRGMFRFKLMPFGLSNSPATLQRLMDMLFTPEFENKVFCYLDDIVIISETFDEHISLLMKVHEKLSYANLTINFEKSQLFRKELKYLGFLVDEYGLRADPDKIKAILEYPVPTCRKEVRRFIGTCSWFRRFIPNFSTIASPLNQLTCSGKNAPKFLWNSQAAAAFQKLKEALVTAPVLACPNFELPFSVHCDASNYGIGAMLTQHQDDKEVVIAYMSKALNKNQQNYSTTERETLAVITALEHWRCYLDNGKEFTIYTDHAALKWFQNLSNPSGRLARWTLRLSCFNFVLKHKKGKDNVVPNLLSRHMNQERPDTRKISPQGVHPITIEEPPDRKLEHYNKIFLGCSNNPDSYPNYTIRDNKLYRCIHSPDRLNDDFIWKEVPLPQDRHAIIEVNHGSPSELHLGIFKTFKKISLKYYWPGMFKDIANLISTCETCLTYKHPNHSPYGLMGLFLGGDGEDAINDGVPFVQN</sequence>
<keyword evidence="7" id="KW-0695">RNA-directed DNA polymerase</keyword>
<accession>A0AAV1KG61</accession>
<organism evidence="9 10">
    <name type="scientific">Parnassius mnemosyne</name>
    <name type="common">clouded apollo</name>
    <dbReference type="NCBI Taxonomy" id="213953"/>
    <lineage>
        <taxon>Eukaryota</taxon>
        <taxon>Metazoa</taxon>
        <taxon>Ecdysozoa</taxon>
        <taxon>Arthropoda</taxon>
        <taxon>Hexapoda</taxon>
        <taxon>Insecta</taxon>
        <taxon>Pterygota</taxon>
        <taxon>Neoptera</taxon>
        <taxon>Endopterygota</taxon>
        <taxon>Lepidoptera</taxon>
        <taxon>Glossata</taxon>
        <taxon>Ditrysia</taxon>
        <taxon>Papilionoidea</taxon>
        <taxon>Papilionidae</taxon>
        <taxon>Parnassiinae</taxon>
        <taxon>Parnassini</taxon>
        <taxon>Parnassius</taxon>
        <taxon>Driopa</taxon>
    </lineage>
</organism>
<dbReference type="FunFam" id="1.10.340.70:FF:000001">
    <property type="entry name" value="Retrovirus-related Pol polyprotein from transposon gypsy-like Protein"/>
    <property type="match status" value="1"/>
</dbReference>
<gene>
    <name evidence="9" type="ORF">PARMNEM_LOCUS2494</name>
</gene>
<dbReference type="InterPro" id="IPR000477">
    <property type="entry name" value="RT_dom"/>
</dbReference>
<dbReference type="InterPro" id="IPR001969">
    <property type="entry name" value="Aspartic_peptidase_AS"/>
</dbReference>
<dbReference type="GO" id="GO:0004519">
    <property type="term" value="F:endonuclease activity"/>
    <property type="evidence" value="ECO:0007669"/>
    <property type="project" value="UniProtKB-KW"/>
</dbReference>
<dbReference type="SUPFAM" id="SSF50630">
    <property type="entry name" value="Acid proteases"/>
    <property type="match status" value="1"/>
</dbReference>
<dbReference type="EMBL" id="CAVLGL010000024">
    <property type="protein sequence ID" value="CAK1580741.1"/>
    <property type="molecule type" value="Genomic_DNA"/>
</dbReference>
<dbReference type="InterPro" id="IPR043128">
    <property type="entry name" value="Rev_trsase/Diguanyl_cyclase"/>
</dbReference>
<evidence type="ECO:0000313" key="10">
    <source>
        <dbReference type="Proteomes" id="UP001314205"/>
    </source>
</evidence>
<dbReference type="Pfam" id="PF17921">
    <property type="entry name" value="Integrase_H2C2"/>
    <property type="match status" value="1"/>
</dbReference>
<dbReference type="FunFam" id="3.10.20.370:FF:000001">
    <property type="entry name" value="Retrovirus-related Pol polyprotein from transposon 17.6-like protein"/>
    <property type="match status" value="1"/>
</dbReference>
<protein>
    <recommendedName>
        <fullName evidence="1">RNA-directed DNA polymerase</fullName>
        <ecNumber evidence="1">2.7.7.49</ecNumber>
    </recommendedName>
</protein>
<dbReference type="InterPro" id="IPR043502">
    <property type="entry name" value="DNA/RNA_pol_sf"/>
</dbReference>
<dbReference type="EC" id="2.7.7.49" evidence="1"/>
<evidence type="ECO:0000256" key="4">
    <source>
        <dbReference type="ARBA" id="ARBA00022722"/>
    </source>
</evidence>
<keyword evidence="3" id="KW-0548">Nucleotidyltransferase</keyword>
<evidence type="ECO:0000256" key="1">
    <source>
        <dbReference type="ARBA" id="ARBA00012493"/>
    </source>
</evidence>
<evidence type="ECO:0000256" key="2">
    <source>
        <dbReference type="ARBA" id="ARBA00022679"/>
    </source>
</evidence>
<dbReference type="CDD" id="cd00303">
    <property type="entry name" value="retropepsin_like"/>
    <property type="match status" value="1"/>
</dbReference>
<dbReference type="Pfam" id="PF03732">
    <property type="entry name" value="Retrotrans_gag"/>
    <property type="match status" value="1"/>
</dbReference>
<dbReference type="AlphaFoldDB" id="A0AAV1KG61"/>
<proteinExistence type="predicted"/>
<comment type="caution">
    <text evidence="9">The sequence shown here is derived from an EMBL/GenBank/DDBJ whole genome shotgun (WGS) entry which is preliminary data.</text>
</comment>
<dbReference type="InterPro" id="IPR021109">
    <property type="entry name" value="Peptidase_aspartic_dom_sf"/>
</dbReference>
<dbReference type="Proteomes" id="UP001314205">
    <property type="component" value="Unassembled WGS sequence"/>
</dbReference>
<keyword evidence="5" id="KW-0255">Endonuclease</keyword>
<dbReference type="GO" id="GO:0004190">
    <property type="term" value="F:aspartic-type endopeptidase activity"/>
    <property type="evidence" value="ECO:0007669"/>
    <property type="project" value="InterPro"/>
</dbReference>
<dbReference type="GO" id="GO:0006508">
    <property type="term" value="P:proteolysis"/>
    <property type="evidence" value="ECO:0007669"/>
    <property type="project" value="InterPro"/>
</dbReference>
<dbReference type="SUPFAM" id="SSF56672">
    <property type="entry name" value="DNA/RNA polymerases"/>
    <property type="match status" value="1"/>
</dbReference>
<dbReference type="InterPro" id="IPR050951">
    <property type="entry name" value="Retrovirus_Pol_polyprotein"/>
</dbReference>